<evidence type="ECO:0000256" key="2">
    <source>
        <dbReference type="ARBA" id="ARBA00023150"/>
    </source>
</evidence>
<dbReference type="Proteomes" id="UP000000810">
    <property type="component" value="Chromosome"/>
</dbReference>
<dbReference type="KEGG" id="pab:PAB1354"/>
<dbReference type="Proteomes" id="UP000009139">
    <property type="component" value="Chromosome"/>
</dbReference>
<dbReference type="PATRIC" id="fig|272844.11.peg.1626"/>
<reference evidence="5 7" key="5">
    <citation type="journal article" date="2012" name="Curr. Microbiol.">
        <title>Re-annotation of two hyperthermophilic archaea Pyrococcus abyssi GE5 and Pyrococcus furiosus DSM 3638.</title>
        <authorList>
            <person name="Gao J."/>
            <person name="Wang J."/>
        </authorList>
    </citation>
    <scope>GENOME REANNOTATION</scope>
    <source>
        <strain evidence="5">GE5</strain>
        <strain evidence="7">GE5 / Orsay</strain>
    </source>
</reference>
<dbReference type="HOGENOM" id="CLU_077358_2_3_2"/>
<dbReference type="STRING" id="272844.PAB1354"/>
<dbReference type="eggNOG" id="arCOG00214">
    <property type="taxonomic scope" value="Archaea"/>
</dbReference>
<name>Q9UYI0_PYRAB</name>
<dbReference type="InterPro" id="IPR001453">
    <property type="entry name" value="MoaB/Mog_dom"/>
</dbReference>
<dbReference type="EMBL" id="AJ248287">
    <property type="protein sequence ID" value="CAB50432.1"/>
    <property type="molecule type" value="Genomic_DNA"/>
</dbReference>
<organism evidence="4 6">
    <name type="scientific">Pyrococcus abyssi (strain GE5 / Orsay)</name>
    <dbReference type="NCBI Taxonomy" id="272844"/>
    <lineage>
        <taxon>Archaea</taxon>
        <taxon>Methanobacteriati</taxon>
        <taxon>Methanobacteriota</taxon>
        <taxon>Thermococci</taxon>
        <taxon>Thermococcales</taxon>
        <taxon>Thermococcaceae</taxon>
        <taxon>Pyrococcus</taxon>
    </lineage>
</organism>
<evidence type="ECO:0000259" key="3">
    <source>
        <dbReference type="SMART" id="SM00852"/>
    </source>
</evidence>
<dbReference type="RefSeq" id="WP_010868645.1">
    <property type="nucleotide sequence ID" value="NC_000868.1"/>
</dbReference>
<dbReference type="SMART" id="SM00852">
    <property type="entry name" value="MoCF_biosynth"/>
    <property type="match status" value="1"/>
</dbReference>
<sequence>MGVEEHKKSAPKGFRFGVITVSDKGSRGKRKDEAGPLIIKELSELGENVYYKIVPDDKIEILVAIAEAIKSGAEVIVTTGGTGITSSDVTIETVTPLFDKELEFGEIFRYKSYEEIGYAAILTRATGGVIRGRERSVVIFSLPGSVNAVETGLEIIKSEVFHVLKHALE</sequence>
<reference evidence="4 6" key="4">
    <citation type="journal article" date="2003" name="Mol. Microbiol.">
        <title>An integrated analysis of the genome of the hyperthermophilic archaeon Pyrococcus abyssi.</title>
        <authorList>
            <person name="Cohen G."/>
            <person name="Barbe V."/>
            <person name="Flament D."/>
            <person name="Galperin M."/>
            <person name="Heilig R."/>
            <person name="Ripp R."/>
            <person name="Lecompte O."/>
            <person name="Prieur D."/>
            <person name="Poch O."/>
            <person name="Quellerou J."/>
            <person name="Thierry J.C."/>
            <person name="Van der Oost J."/>
            <person name="Weissenbach J."/>
            <person name="Zivanovic Y."/>
            <person name="Forterre P."/>
        </authorList>
    </citation>
    <scope>NUCLEOTIDE SEQUENCE [LARGE SCALE GENOMIC DNA]</scope>
    <source>
        <strain evidence="6">GE5 / Orsay</strain>
        <strain evidence="4">Orsay</strain>
    </source>
</reference>
<reference evidence="4" key="3">
    <citation type="journal article" date="2001" name="Genome Res.">
        <title>Genome evolution at the genus level: comparison of three complete genomes of hyperthermophilic archaea.</title>
        <authorList>
            <person name="Lecompte O."/>
            <person name="Ripp R."/>
            <person name="Puzos-Barbe V."/>
            <person name="Duprat S."/>
            <person name="Heilig R."/>
            <person name="Dietrich J."/>
            <person name="Thierry J.C."/>
            <person name="Poch O."/>
        </authorList>
    </citation>
    <scope>NUCLEOTIDE SEQUENCE</scope>
    <source>
        <strain evidence="4">Orsay</strain>
    </source>
</reference>
<dbReference type="Pfam" id="PF00994">
    <property type="entry name" value="MoCF_biosynth"/>
    <property type="match status" value="1"/>
</dbReference>
<dbReference type="InterPro" id="IPR036425">
    <property type="entry name" value="MoaB/Mog-like_dom_sf"/>
</dbReference>
<reference evidence="4" key="1">
    <citation type="submission" date="1999-07" db="EMBL/GenBank/DDBJ databases">
        <authorList>
            <person name="Genoscope"/>
        </authorList>
    </citation>
    <scope>NUCLEOTIDE SEQUENCE</scope>
    <source>
        <strain evidence="4">Orsay</strain>
    </source>
</reference>
<dbReference type="OrthoDB" id="205337at2157"/>
<dbReference type="PIRSF" id="PIRSF006443">
    <property type="entry name" value="MoaB"/>
    <property type="match status" value="1"/>
</dbReference>
<evidence type="ECO:0000256" key="1">
    <source>
        <dbReference type="ARBA" id="ARBA00006112"/>
    </source>
</evidence>
<reference evidence="4" key="2">
    <citation type="journal article" date="2000" name="J. Mol. Biol.">
        <title>Archaeal homologs of eukaryotic methylation guide small nucleolar RNAs: lessons from the Pyrococcus genomes.</title>
        <authorList>
            <person name="Gaspin C."/>
            <person name="Cavaille J."/>
            <person name="Erauso G."/>
        </authorList>
    </citation>
    <scope>NUCLEOTIDE SEQUENCE</scope>
    <source>
        <strain evidence="4">Orsay</strain>
    </source>
</reference>
<dbReference type="InterPro" id="IPR008284">
    <property type="entry name" value="MoCF_biosynth_CS"/>
</dbReference>
<dbReference type="PANTHER" id="PTHR43232:SF2">
    <property type="entry name" value="MOLYBDENUM COFACTOR BIOSYNTHESIS PROTEIN B"/>
    <property type="match status" value="1"/>
</dbReference>
<dbReference type="PROSITE" id="PS01078">
    <property type="entry name" value="MOCF_BIOSYNTHESIS_1"/>
    <property type="match status" value="1"/>
</dbReference>
<feature type="domain" description="MoaB/Mog" evidence="3">
    <location>
        <begin position="17"/>
        <end position="163"/>
    </location>
</feature>
<dbReference type="NCBIfam" id="TIGR00177">
    <property type="entry name" value="molyb_syn"/>
    <property type="match status" value="1"/>
</dbReference>
<dbReference type="GO" id="GO:0006777">
    <property type="term" value="P:Mo-molybdopterin cofactor biosynthetic process"/>
    <property type="evidence" value="ECO:0007669"/>
    <property type="project" value="UniProtKB-KW"/>
</dbReference>
<protein>
    <submittedName>
        <fullName evidence="4 5">Molybdenum cofactor biosynthesis protein</fullName>
    </submittedName>
</protein>
<gene>
    <name evidence="5" type="primary">moaB</name>
    <name evidence="4" type="ORF">PAB1354</name>
</gene>
<evidence type="ECO:0000313" key="4">
    <source>
        <dbReference type="EMBL" id="CAB50432.1"/>
    </source>
</evidence>
<proteinExistence type="inferred from homology"/>
<dbReference type="GO" id="GO:0005829">
    <property type="term" value="C:cytosol"/>
    <property type="evidence" value="ECO:0007669"/>
    <property type="project" value="TreeGrafter"/>
</dbReference>
<keyword evidence="6" id="KW-1185">Reference proteome</keyword>
<dbReference type="EMBL" id="HE613800">
    <property type="protein sequence ID" value="CCE70981.1"/>
    <property type="molecule type" value="Genomic_DNA"/>
</dbReference>
<dbReference type="InterPro" id="IPR012245">
    <property type="entry name" value="MoaB"/>
</dbReference>
<keyword evidence="2" id="KW-0501">Molybdenum cofactor biosynthesis</keyword>
<evidence type="ECO:0000313" key="5">
    <source>
        <dbReference type="EMBL" id="CCE70981.1"/>
    </source>
</evidence>
<evidence type="ECO:0000313" key="7">
    <source>
        <dbReference type="Proteomes" id="UP000009139"/>
    </source>
</evidence>
<dbReference type="PANTHER" id="PTHR43232">
    <property type="entry name" value="MOLYBDENUM COFACTOR BIOSYNTHESIS PROTEIN B"/>
    <property type="match status" value="1"/>
</dbReference>
<comment type="similarity">
    <text evidence="1">Belongs to the MoaB/Mog family.</text>
</comment>
<dbReference type="SUPFAM" id="SSF53218">
    <property type="entry name" value="Molybdenum cofactor biosynthesis proteins"/>
    <property type="match status" value="1"/>
</dbReference>
<dbReference type="PIR" id="C75067">
    <property type="entry name" value="C75067"/>
</dbReference>
<dbReference type="CDD" id="cd00886">
    <property type="entry name" value="MogA_MoaB"/>
    <property type="match status" value="1"/>
</dbReference>
<dbReference type="Gene3D" id="3.40.980.10">
    <property type="entry name" value="MoaB/Mog-like domain"/>
    <property type="match status" value="1"/>
</dbReference>
<evidence type="ECO:0000313" key="6">
    <source>
        <dbReference type="Proteomes" id="UP000000810"/>
    </source>
</evidence>
<dbReference type="AlphaFoldDB" id="Q9UYI0"/>
<accession>Q9UYI0</accession>